<evidence type="ECO:0000313" key="2">
    <source>
        <dbReference type="EMBL" id="EHI60370.1"/>
    </source>
</evidence>
<dbReference type="PANTHER" id="PTHR43798">
    <property type="entry name" value="MONOACYLGLYCEROL LIPASE"/>
    <property type="match status" value="1"/>
</dbReference>
<proteinExistence type="predicted"/>
<dbReference type="InterPro" id="IPR050266">
    <property type="entry name" value="AB_hydrolase_sf"/>
</dbReference>
<dbReference type="Proteomes" id="UP000005384">
    <property type="component" value="Unassembled WGS sequence"/>
</dbReference>
<dbReference type="HOGENOM" id="CLU_020336_50_1_9"/>
<dbReference type="InterPro" id="IPR000073">
    <property type="entry name" value="AB_hydrolase_1"/>
</dbReference>
<evidence type="ECO:0000259" key="1">
    <source>
        <dbReference type="Pfam" id="PF00561"/>
    </source>
</evidence>
<reference evidence="2 3" key="1">
    <citation type="submission" date="2011-08" db="EMBL/GenBank/DDBJ databases">
        <title>The Genome Sequence of Clostridium hathewayi WAL-18680.</title>
        <authorList>
            <consortium name="The Broad Institute Genome Sequencing Platform"/>
            <person name="Earl A."/>
            <person name="Ward D."/>
            <person name="Feldgarden M."/>
            <person name="Gevers D."/>
            <person name="Finegold S.M."/>
            <person name="Summanen P.H."/>
            <person name="Molitoris D.R."/>
            <person name="Song M."/>
            <person name="Daigneault M."/>
            <person name="Allen-Vercoe E."/>
            <person name="Young S.K."/>
            <person name="Zeng Q."/>
            <person name="Gargeya S."/>
            <person name="Fitzgerald M."/>
            <person name="Haas B."/>
            <person name="Abouelleil A."/>
            <person name="Alvarado L."/>
            <person name="Arachchi H.M."/>
            <person name="Berlin A."/>
            <person name="Brown A."/>
            <person name="Chapman S.B."/>
            <person name="Chen Z."/>
            <person name="Dunbar C."/>
            <person name="Freedman E."/>
            <person name="Gearin G."/>
            <person name="Gellesch M."/>
            <person name="Goldberg J."/>
            <person name="Griggs A."/>
            <person name="Gujja S."/>
            <person name="Heiman D."/>
            <person name="Howarth C."/>
            <person name="Larson L."/>
            <person name="Lui A."/>
            <person name="MacDonald P.J.P."/>
            <person name="Montmayeur A."/>
            <person name="Murphy C."/>
            <person name="Neiman D."/>
            <person name="Pearson M."/>
            <person name="Priest M."/>
            <person name="Roberts A."/>
            <person name="Saif S."/>
            <person name="Shea T."/>
            <person name="Shenoy N."/>
            <person name="Sisk P."/>
            <person name="Stolte C."/>
            <person name="Sykes S."/>
            <person name="Wortman J."/>
            <person name="Nusbaum C."/>
            <person name="Birren B."/>
        </authorList>
    </citation>
    <scope>NUCLEOTIDE SEQUENCE [LARGE SCALE GENOMIC DNA]</scope>
    <source>
        <strain evidence="2 3">WAL-18680</strain>
    </source>
</reference>
<dbReference type="RefSeq" id="WP_006779650.1">
    <property type="nucleotide sequence ID" value="NZ_CP040506.1"/>
</dbReference>
<evidence type="ECO:0000313" key="3">
    <source>
        <dbReference type="Proteomes" id="UP000005384"/>
    </source>
</evidence>
<dbReference type="OrthoDB" id="9773293at2"/>
<feature type="domain" description="AB hydrolase-1" evidence="1">
    <location>
        <begin position="26"/>
        <end position="145"/>
    </location>
</feature>
<dbReference type="Gene3D" id="3.40.50.1820">
    <property type="entry name" value="alpha/beta hydrolase"/>
    <property type="match status" value="1"/>
</dbReference>
<dbReference type="SUPFAM" id="SSF53474">
    <property type="entry name" value="alpha/beta-Hydrolases"/>
    <property type="match status" value="1"/>
</dbReference>
<dbReference type="InterPro" id="IPR029058">
    <property type="entry name" value="AB_hydrolase_fold"/>
</dbReference>
<protein>
    <recommendedName>
        <fullName evidence="1">AB hydrolase-1 domain-containing protein</fullName>
    </recommendedName>
</protein>
<dbReference type="Pfam" id="PF00561">
    <property type="entry name" value="Abhydrolase_1"/>
    <property type="match status" value="1"/>
</dbReference>
<dbReference type="PANTHER" id="PTHR43798:SF33">
    <property type="entry name" value="HYDROLASE, PUTATIVE (AFU_ORTHOLOGUE AFUA_2G14860)-RELATED"/>
    <property type="match status" value="1"/>
</dbReference>
<dbReference type="AlphaFoldDB" id="G5IDR2"/>
<dbReference type="PATRIC" id="fig|742737.3.peg.1688"/>
<accession>G5IDR2</accession>
<gene>
    <name evidence="2" type="ORF">HMPREF9473_01667</name>
</gene>
<keyword evidence="3" id="KW-1185">Reference proteome</keyword>
<comment type="caution">
    <text evidence="2">The sequence shown here is derived from an EMBL/GenBank/DDBJ whole genome shotgun (WGS) entry which is preliminary data.</text>
</comment>
<dbReference type="GO" id="GO:0016020">
    <property type="term" value="C:membrane"/>
    <property type="evidence" value="ECO:0007669"/>
    <property type="project" value="TreeGrafter"/>
</dbReference>
<name>G5IDR2_9FIRM</name>
<dbReference type="EMBL" id="ADLN01000026">
    <property type="protein sequence ID" value="EHI60370.1"/>
    <property type="molecule type" value="Genomic_DNA"/>
</dbReference>
<sequence length="278" mass="32293">MEYAEHYCYVEPDIRLHYIDEGSGRTIVFVTGFSGSAQGFEHQIEYFKQSFRVIAVDPRNHGKSSWSPRGNTYAQQGRDLGVLMETLGLEHVILAGWSFGAYAVLNYLEQFGTKRVDAFVTIDNPVCAISEDEREFRAGNLDMLRDFHFRYFQSEEGFRQFVVENFIDGIFFLNPPQDEEGRNRVLNTCLRLPLEVGDQLIVDGHLSDKRDVMKTVDESIPCLFYVADYRKEAGLRCIPRDYPNSEVVTLGNHMMFYEFPEVFNHIMEDFLQRHHLVE</sequence>
<organism evidence="2 3">
    <name type="scientific">Hungatella hathewayi WAL-18680</name>
    <dbReference type="NCBI Taxonomy" id="742737"/>
    <lineage>
        <taxon>Bacteria</taxon>
        <taxon>Bacillati</taxon>
        <taxon>Bacillota</taxon>
        <taxon>Clostridia</taxon>
        <taxon>Lachnospirales</taxon>
        <taxon>Lachnospiraceae</taxon>
        <taxon>Hungatella</taxon>
    </lineage>
</organism>